<reference evidence="2 3" key="1">
    <citation type="submission" date="2022-12" db="EMBL/GenBank/DDBJ databases">
        <title>Sphingomonas abieness sp. nov., an endophytic bacterium isolated from Abies koreana.</title>
        <authorList>
            <person name="Jiang L."/>
            <person name="Lee J."/>
        </authorList>
    </citation>
    <scope>NUCLEOTIDE SEQUENCE [LARGE SCALE GENOMIC DNA]</scope>
    <source>
        <strain evidence="3">PAMB 00755</strain>
    </source>
</reference>
<dbReference type="GO" id="GO:0032259">
    <property type="term" value="P:methylation"/>
    <property type="evidence" value="ECO:0007669"/>
    <property type="project" value="UniProtKB-KW"/>
</dbReference>
<evidence type="ECO:0000259" key="1">
    <source>
        <dbReference type="Pfam" id="PF08241"/>
    </source>
</evidence>
<dbReference type="InterPro" id="IPR013216">
    <property type="entry name" value="Methyltransf_11"/>
</dbReference>
<dbReference type="Proteomes" id="UP001210865">
    <property type="component" value="Chromosome"/>
</dbReference>
<dbReference type="Gene3D" id="3.40.50.150">
    <property type="entry name" value="Vaccinia Virus protein VP39"/>
    <property type="match status" value="1"/>
</dbReference>
<evidence type="ECO:0000313" key="3">
    <source>
        <dbReference type="Proteomes" id="UP001210865"/>
    </source>
</evidence>
<evidence type="ECO:0000313" key="2">
    <source>
        <dbReference type="EMBL" id="WBO22439.1"/>
    </source>
</evidence>
<protein>
    <submittedName>
        <fullName evidence="2">Methyltransferase domain-containing protein</fullName>
    </submittedName>
</protein>
<dbReference type="RefSeq" id="WP_270077082.1">
    <property type="nucleotide sequence ID" value="NZ_CP115174.1"/>
</dbReference>
<sequence length="348" mass="39391">MQMIGKLLRKHEKAKIKALLSLVNHKSQPNLNALTESVKDLTAAQLSIKLYGYELARKLHEALPIPEKTLANHVGLQTSLSIQDDIESDWSAHWCAELKIPVVYHRKIWELIYILQAIFEEGHMKSCTRALGFGCGEEPIPSYLASLGMRVTMTDLAPEQAQSAGWTGTNQHAASLERAHKPYLVSIEKFRDLVDLQYVDMNAIPSTLSDYDLCWSMCALEHLGSIEKGLKFIENSLVTLRPGGLAVHTTEFNINPEGPTIDNWVTVLFQRRHIEELAKRLRMQGHYVAELNFDLGKKVMDRFIDLPPFHHNMPVELQEWVGEQYHLKLGFDGFVTTCIGIVVRKAIA</sequence>
<keyword evidence="2" id="KW-0808">Transferase</keyword>
<feature type="domain" description="Methyltransferase type 11" evidence="1">
    <location>
        <begin position="132"/>
        <end position="246"/>
    </location>
</feature>
<accession>A0ABY7NR64</accession>
<dbReference type="GO" id="GO:0008168">
    <property type="term" value="F:methyltransferase activity"/>
    <property type="evidence" value="ECO:0007669"/>
    <property type="project" value="UniProtKB-KW"/>
</dbReference>
<dbReference type="Pfam" id="PF08241">
    <property type="entry name" value="Methyltransf_11"/>
    <property type="match status" value="1"/>
</dbReference>
<keyword evidence="2" id="KW-0489">Methyltransferase</keyword>
<keyword evidence="3" id="KW-1185">Reference proteome</keyword>
<proteinExistence type="predicted"/>
<name>A0ABY7NR64_9SPHN</name>
<dbReference type="SUPFAM" id="SSF53335">
    <property type="entry name" value="S-adenosyl-L-methionine-dependent methyltransferases"/>
    <property type="match status" value="1"/>
</dbReference>
<gene>
    <name evidence="2" type="ORF">PBT88_20270</name>
</gene>
<dbReference type="EMBL" id="CP115174">
    <property type="protein sequence ID" value="WBO22439.1"/>
    <property type="molecule type" value="Genomic_DNA"/>
</dbReference>
<dbReference type="InterPro" id="IPR029063">
    <property type="entry name" value="SAM-dependent_MTases_sf"/>
</dbReference>
<organism evidence="2 3">
    <name type="scientific">Sphingomonas abietis</name>
    <dbReference type="NCBI Taxonomy" id="3012344"/>
    <lineage>
        <taxon>Bacteria</taxon>
        <taxon>Pseudomonadati</taxon>
        <taxon>Pseudomonadota</taxon>
        <taxon>Alphaproteobacteria</taxon>
        <taxon>Sphingomonadales</taxon>
        <taxon>Sphingomonadaceae</taxon>
        <taxon>Sphingomonas</taxon>
    </lineage>
</organism>